<dbReference type="InterPro" id="IPR016024">
    <property type="entry name" value="ARM-type_fold"/>
</dbReference>
<dbReference type="SUPFAM" id="SSF48371">
    <property type="entry name" value="ARM repeat"/>
    <property type="match status" value="1"/>
</dbReference>
<dbReference type="Proteomes" id="UP001500051">
    <property type="component" value="Unassembled WGS sequence"/>
</dbReference>
<comment type="caution">
    <text evidence="1">The sequence shown here is derived from an EMBL/GenBank/DDBJ whole genome shotgun (WGS) entry which is preliminary data.</text>
</comment>
<protein>
    <recommendedName>
        <fullName evidence="3">HEAT repeat-containing protein</fullName>
    </recommendedName>
</protein>
<dbReference type="InterPro" id="IPR011989">
    <property type="entry name" value="ARM-like"/>
</dbReference>
<proteinExistence type="predicted"/>
<keyword evidence="2" id="KW-1185">Reference proteome</keyword>
<sequence>MISDLWAWARPGPARPGAGVGGPVYGGAMTRRPIAAVLDGTPGDRAAAASEALGRGVLTGWCADLLARRAEWGAADRPDIGWIGGRVAASWGAPDHLTSETCYWYRVWAARTLLHVWEDGCTTDVVAALRDPAWRVREMCAKVAARWEVAAAADPCLALLDDDTPRVRAAAVRVLGITGESEHAEGVRRSLDDAEPAVRDAADRALRLLQERLDRQL</sequence>
<dbReference type="Gene3D" id="1.25.10.10">
    <property type="entry name" value="Leucine-rich Repeat Variant"/>
    <property type="match status" value="1"/>
</dbReference>
<gene>
    <name evidence="1" type="ORF">GCM10022204_12160</name>
</gene>
<reference evidence="2" key="1">
    <citation type="journal article" date="2019" name="Int. J. Syst. Evol. Microbiol.">
        <title>The Global Catalogue of Microorganisms (GCM) 10K type strain sequencing project: providing services to taxonomists for standard genome sequencing and annotation.</title>
        <authorList>
            <consortium name="The Broad Institute Genomics Platform"/>
            <consortium name="The Broad Institute Genome Sequencing Center for Infectious Disease"/>
            <person name="Wu L."/>
            <person name="Ma J."/>
        </authorList>
    </citation>
    <scope>NUCLEOTIDE SEQUENCE [LARGE SCALE GENOMIC DNA]</scope>
    <source>
        <strain evidence="2">JCM 16548</strain>
    </source>
</reference>
<name>A0ABP7D0N1_9ACTN</name>
<organism evidence="1 2">
    <name type="scientific">Microlunatus aurantiacus</name>
    <dbReference type="NCBI Taxonomy" id="446786"/>
    <lineage>
        <taxon>Bacteria</taxon>
        <taxon>Bacillati</taxon>
        <taxon>Actinomycetota</taxon>
        <taxon>Actinomycetes</taxon>
        <taxon>Propionibacteriales</taxon>
        <taxon>Propionibacteriaceae</taxon>
        <taxon>Microlunatus</taxon>
    </lineage>
</organism>
<evidence type="ECO:0000313" key="2">
    <source>
        <dbReference type="Proteomes" id="UP001500051"/>
    </source>
</evidence>
<evidence type="ECO:0008006" key="3">
    <source>
        <dbReference type="Google" id="ProtNLM"/>
    </source>
</evidence>
<evidence type="ECO:0000313" key="1">
    <source>
        <dbReference type="EMBL" id="GAA3697624.1"/>
    </source>
</evidence>
<accession>A0ABP7D0N1</accession>
<dbReference type="EMBL" id="BAAAYX010000003">
    <property type="protein sequence ID" value="GAA3697624.1"/>
    <property type="molecule type" value="Genomic_DNA"/>
</dbReference>
<dbReference type="Pfam" id="PF13646">
    <property type="entry name" value="HEAT_2"/>
    <property type="match status" value="1"/>
</dbReference>